<keyword evidence="5" id="KW-1185">Reference proteome</keyword>
<dbReference type="PANTHER" id="PTHR31916:SF59">
    <property type="entry name" value="CYTOSOLIC INVERTASE 1"/>
    <property type="match status" value="1"/>
</dbReference>
<evidence type="ECO:0000313" key="4">
    <source>
        <dbReference type="EMBL" id="DAD41160.1"/>
    </source>
</evidence>
<sequence length="144" mass="16424">MPAVVMDVSQNGSVRSVDPLCTVAEIEECDFSRLADRHRPLNIERQRSFDERSLGELSMGFSPRPSSRNVENPFRMIDHLDNIYSPGRRSGLTTPRSQTYFETHPIVAEAWEALRRSLVYFRGQPVGTIAALDHSEEELNYDQV</sequence>
<keyword evidence="3" id="KW-0326">Glycosidase</keyword>
<organism evidence="4 5">
    <name type="scientific">Nelumbo nucifera</name>
    <name type="common">Sacred lotus</name>
    <dbReference type="NCBI Taxonomy" id="4432"/>
    <lineage>
        <taxon>Eukaryota</taxon>
        <taxon>Viridiplantae</taxon>
        <taxon>Streptophyta</taxon>
        <taxon>Embryophyta</taxon>
        <taxon>Tracheophyta</taxon>
        <taxon>Spermatophyta</taxon>
        <taxon>Magnoliopsida</taxon>
        <taxon>Proteales</taxon>
        <taxon>Nelumbonaceae</taxon>
        <taxon>Nelumbo</taxon>
    </lineage>
</organism>
<dbReference type="EMBL" id="DUZY01000005">
    <property type="protein sequence ID" value="DAD41160.1"/>
    <property type="molecule type" value="Genomic_DNA"/>
</dbReference>
<name>A0A822Z996_NELNU</name>
<evidence type="ECO:0000256" key="1">
    <source>
        <dbReference type="ARBA" id="ARBA00022801"/>
    </source>
</evidence>
<evidence type="ECO:0000256" key="3">
    <source>
        <dbReference type="ARBA" id="ARBA00023295"/>
    </source>
</evidence>
<dbReference type="InterPro" id="IPR024746">
    <property type="entry name" value="Glyco_hydro_100"/>
</dbReference>
<accession>A0A822Z996</accession>
<protein>
    <submittedName>
        <fullName evidence="4">Uncharacterized protein</fullName>
    </submittedName>
</protein>
<evidence type="ECO:0000256" key="2">
    <source>
        <dbReference type="ARBA" id="ARBA00023277"/>
    </source>
</evidence>
<evidence type="ECO:0000313" key="5">
    <source>
        <dbReference type="Proteomes" id="UP000607653"/>
    </source>
</evidence>
<dbReference type="AlphaFoldDB" id="A0A822Z996"/>
<dbReference type="Proteomes" id="UP000607653">
    <property type="component" value="Unassembled WGS sequence"/>
</dbReference>
<comment type="caution">
    <text evidence="4">The sequence shown here is derived from an EMBL/GenBank/DDBJ whole genome shotgun (WGS) entry which is preliminary data.</text>
</comment>
<keyword evidence="2" id="KW-0119">Carbohydrate metabolism</keyword>
<gene>
    <name evidence="4" type="ORF">HUJ06_015483</name>
</gene>
<dbReference type="Pfam" id="PF12899">
    <property type="entry name" value="Glyco_hydro_100"/>
    <property type="match status" value="1"/>
</dbReference>
<keyword evidence="1" id="KW-0378">Hydrolase</keyword>
<dbReference type="PANTHER" id="PTHR31916">
    <property type="match status" value="1"/>
</dbReference>
<proteinExistence type="predicted"/>
<reference evidence="4 5" key="1">
    <citation type="journal article" date="2020" name="Mol. Biol. Evol.">
        <title>Distinct Expression and Methylation Patterns for Genes with Different Fates following a Single Whole-Genome Duplication in Flowering Plants.</title>
        <authorList>
            <person name="Shi T."/>
            <person name="Rahmani R.S."/>
            <person name="Gugger P.F."/>
            <person name="Wang M."/>
            <person name="Li H."/>
            <person name="Zhang Y."/>
            <person name="Li Z."/>
            <person name="Wang Q."/>
            <person name="Van de Peer Y."/>
            <person name="Marchal K."/>
            <person name="Chen J."/>
        </authorList>
    </citation>
    <scope>NUCLEOTIDE SEQUENCE [LARGE SCALE GENOMIC DNA]</scope>
    <source>
        <tissue evidence="4">Leaf</tissue>
    </source>
</reference>
<dbReference type="GO" id="GO:0033926">
    <property type="term" value="F:endo-alpha-N-acetylgalactosaminidase activity"/>
    <property type="evidence" value="ECO:0007669"/>
    <property type="project" value="InterPro"/>
</dbReference>